<organism evidence="2 3">
    <name type="scientific">Winogradskyella bathintestinalis</name>
    <dbReference type="NCBI Taxonomy" id="3035208"/>
    <lineage>
        <taxon>Bacteria</taxon>
        <taxon>Pseudomonadati</taxon>
        <taxon>Bacteroidota</taxon>
        <taxon>Flavobacteriia</taxon>
        <taxon>Flavobacteriales</taxon>
        <taxon>Flavobacteriaceae</taxon>
        <taxon>Winogradskyella</taxon>
    </lineage>
</organism>
<feature type="region of interest" description="Disordered" evidence="1">
    <location>
        <begin position="22"/>
        <end position="46"/>
    </location>
</feature>
<dbReference type="SUPFAM" id="SSF54427">
    <property type="entry name" value="NTF2-like"/>
    <property type="match status" value="2"/>
</dbReference>
<accession>A0ABT7ZVF5</accession>
<dbReference type="InterPro" id="IPR032710">
    <property type="entry name" value="NTF2-like_dom_sf"/>
</dbReference>
<protein>
    <submittedName>
        <fullName evidence="2">Nuclear transport factor 2 family protein</fullName>
    </submittedName>
</protein>
<dbReference type="Gene3D" id="3.10.450.50">
    <property type="match status" value="2"/>
</dbReference>
<sequence length="335" mass="38014">MNSTSRKLILSVIIFSALTGCKSKDDSSESSQMPVAETKPTEVNEDEEHIKATVERLLFHAGNYNIDALDVMVSDNAMLSISRLKDGTWSNSEIAINDFYESVKKRARSPYIELPNHYDILITEGQVALARADCILYRWGIPQLKEVNHFTFIKVDEQWKILNISWTVVDIPENEKTYDLEIFARGYAQSWGSQRPNFVASFFAKDGELTINNGPTATGKTAITNVAKAFMETFPDMMISMDSLTTNLDKTRFYWTLIGMNNGPNGTGNKVNISGFEEWTLNKNGLIQTSKGFFDAKAYKRQLANGSNHYKSTYTTYNVLFKRCIYKNEKLNPIY</sequence>
<comment type="caution">
    <text evidence="2">The sequence shown here is derived from an EMBL/GenBank/DDBJ whole genome shotgun (WGS) entry which is preliminary data.</text>
</comment>
<gene>
    <name evidence="2" type="ORF">QMA06_09345</name>
</gene>
<evidence type="ECO:0000313" key="3">
    <source>
        <dbReference type="Proteomes" id="UP001231197"/>
    </source>
</evidence>
<evidence type="ECO:0000256" key="1">
    <source>
        <dbReference type="SAM" id="MobiDB-lite"/>
    </source>
</evidence>
<dbReference type="EMBL" id="JASDDK010000002">
    <property type="protein sequence ID" value="MDN3492926.1"/>
    <property type="molecule type" value="Genomic_DNA"/>
</dbReference>
<dbReference type="Pfam" id="PF07366">
    <property type="entry name" value="SnoaL"/>
    <property type="match status" value="1"/>
</dbReference>
<dbReference type="RefSeq" id="WP_290206574.1">
    <property type="nucleotide sequence ID" value="NZ_JASDDK010000002.1"/>
</dbReference>
<reference evidence="2 3" key="1">
    <citation type="journal article" date="2023" name="Int. J. Syst. Evol. Microbiol.">
        <title>Winogradskyella bathintestinalis sp. nov., isolated from the intestine of the deep-sea loosejaw dragonfish, Malacosteus niger.</title>
        <authorList>
            <person name="Uniacke-Lowe S."/>
            <person name="Johnson C.N."/>
            <person name="Stanton C."/>
            <person name="Hill C."/>
            <person name="Ross P."/>
        </authorList>
    </citation>
    <scope>NUCLEOTIDE SEQUENCE [LARGE SCALE GENOMIC DNA]</scope>
    <source>
        <strain evidence="2 3">APC 3343</strain>
    </source>
</reference>
<proteinExistence type="predicted"/>
<name>A0ABT7ZVF5_9FLAO</name>
<dbReference type="Proteomes" id="UP001231197">
    <property type="component" value="Unassembled WGS sequence"/>
</dbReference>
<keyword evidence="3" id="KW-1185">Reference proteome</keyword>
<dbReference type="InterPro" id="IPR009959">
    <property type="entry name" value="Cyclase_SnoaL-like"/>
</dbReference>
<evidence type="ECO:0000313" key="2">
    <source>
        <dbReference type="EMBL" id="MDN3492926.1"/>
    </source>
</evidence>
<dbReference type="PROSITE" id="PS51257">
    <property type="entry name" value="PROKAR_LIPOPROTEIN"/>
    <property type="match status" value="1"/>
</dbReference>